<evidence type="ECO:0000256" key="7">
    <source>
        <dbReference type="ARBA" id="ARBA00023002"/>
    </source>
</evidence>
<dbReference type="STRING" id="999894.TDIS_1105"/>
<evidence type="ECO:0000256" key="15">
    <source>
        <dbReference type="PIRSR" id="PIRSR000099-4"/>
    </source>
</evidence>
<comment type="similarity">
    <text evidence="2 11 12 16">Belongs to the histidinol dehydrogenase family.</text>
</comment>
<feature type="binding site" evidence="11 14">
    <location>
        <position position="364"/>
    </location>
    <ligand>
        <name>substrate</name>
    </ligand>
</feature>
<feature type="binding site" evidence="11 14">
    <location>
        <position position="262"/>
    </location>
    <ligand>
        <name>substrate</name>
    </ligand>
</feature>
<dbReference type="GO" id="GO:0008270">
    <property type="term" value="F:zinc ion binding"/>
    <property type="evidence" value="ECO:0007669"/>
    <property type="project" value="UniProtKB-UniRule"/>
</dbReference>
<feature type="binding site" evidence="11 15">
    <location>
        <position position="265"/>
    </location>
    <ligand>
        <name>Zn(2+)</name>
        <dbReference type="ChEBI" id="CHEBI:29105"/>
    </ligand>
</feature>
<evidence type="ECO:0000256" key="6">
    <source>
        <dbReference type="ARBA" id="ARBA00022833"/>
    </source>
</evidence>
<evidence type="ECO:0000256" key="8">
    <source>
        <dbReference type="ARBA" id="ARBA00023027"/>
    </source>
</evidence>
<dbReference type="AlphaFoldDB" id="A0A179D449"/>
<gene>
    <name evidence="11" type="primary">hisD</name>
    <name evidence="17" type="ORF">TDIS_1105</name>
</gene>
<accession>A0A179D449</accession>
<feature type="binding site" evidence="11 14">
    <location>
        <position position="423"/>
    </location>
    <ligand>
        <name>substrate</name>
    </ligand>
</feature>
<evidence type="ECO:0000256" key="10">
    <source>
        <dbReference type="ARBA" id="ARBA00049489"/>
    </source>
</evidence>
<feature type="binding site" evidence="11 14">
    <location>
        <position position="418"/>
    </location>
    <ligand>
        <name>substrate</name>
    </ligand>
</feature>
<evidence type="ECO:0000256" key="3">
    <source>
        <dbReference type="ARBA" id="ARBA00012965"/>
    </source>
</evidence>
<dbReference type="Gene3D" id="1.20.5.1300">
    <property type="match status" value="1"/>
</dbReference>
<dbReference type="FunFam" id="1.20.5.1300:FF:000002">
    <property type="entry name" value="Histidinol dehydrogenase, chloroplastic"/>
    <property type="match status" value="1"/>
</dbReference>
<comment type="function">
    <text evidence="11">Catalyzes the sequential NAD-dependent oxidations of L-histidinol to L-histidinaldehyde and then to L-histidine.</text>
</comment>
<dbReference type="PROSITE" id="PS00611">
    <property type="entry name" value="HISOL_DEHYDROGENASE"/>
    <property type="match status" value="1"/>
</dbReference>
<evidence type="ECO:0000313" key="18">
    <source>
        <dbReference type="Proteomes" id="UP000078390"/>
    </source>
</evidence>
<dbReference type="OrthoDB" id="9805269at2"/>
<dbReference type="Pfam" id="PF00815">
    <property type="entry name" value="Histidinol_dh"/>
    <property type="match status" value="1"/>
</dbReference>
<dbReference type="NCBIfam" id="TIGR00069">
    <property type="entry name" value="hisD"/>
    <property type="match status" value="1"/>
</dbReference>
<name>A0A179D449_9BACT</name>
<evidence type="ECO:0000256" key="13">
    <source>
        <dbReference type="PIRSR" id="PIRSR000099-1"/>
    </source>
</evidence>
<dbReference type="PATRIC" id="fig|999894.6.peg.1100"/>
<dbReference type="Gene3D" id="3.40.50.1980">
    <property type="entry name" value="Nitrogenase molybdenum iron protein domain"/>
    <property type="match status" value="2"/>
</dbReference>
<dbReference type="HAMAP" id="MF_01024">
    <property type="entry name" value="HisD"/>
    <property type="match status" value="1"/>
</dbReference>
<feature type="active site" description="Proton acceptor" evidence="11 13">
    <location>
        <position position="331"/>
    </location>
</feature>
<proteinExistence type="inferred from homology"/>
<keyword evidence="18" id="KW-1185">Reference proteome</keyword>
<dbReference type="PANTHER" id="PTHR21256">
    <property type="entry name" value="HISTIDINOL DEHYDROGENASE HDH"/>
    <property type="match status" value="1"/>
</dbReference>
<evidence type="ECO:0000256" key="14">
    <source>
        <dbReference type="PIRSR" id="PIRSR000099-3"/>
    </source>
</evidence>
<keyword evidence="4 11" id="KW-0028">Amino-acid biosynthesis</keyword>
<evidence type="ECO:0000256" key="9">
    <source>
        <dbReference type="ARBA" id="ARBA00023102"/>
    </source>
</evidence>
<keyword evidence="8 11" id="KW-0520">NAD</keyword>
<evidence type="ECO:0000256" key="2">
    <source>
        <dbReference type="ARBA" id="ARBA00010178"/>
    </source>
</evidence>
<sequence>MRILREESSAGKRFIQRLINRGANLPTRIERSVRKILAEVRRRGDEALLEYTRRFDCPDFRIEDLRVRPSEIEEAYKKVDSELLSALRLAIQNVRVFHERQLEKSWFYTREEGIFLGQLVRPVSSAGIYIPGGTGGDTPLVSTVVMTAIPAQVAGVKRIVMVSPPNREGNLHPALLVAAAECGVTEIYRVGSAWAIGALAYGTQTIAPVEVIAGPGNIYVTVAKKLLYGEVGVDLVAGPSEVLIVADESAEPEALAWDLLAQAEHDPLATAVLFTPSAGLARKVKREVEKALERLPRKEVAEAALKKQGGLLITRSLSSALELANRVAPEHLELAVSDPFDLLPYIHNAGAVFLGGFTPEALGDYVAGPNHVLPTLGAARFASALSVSVFLKRTSLLAYSREALQKEGPAVLKLAETEGLFAHAEAVRVRLKEG</sequence>
<dbReference type="RefSeq" id="WP_068670144.1">
    <property type="nucleotide sequence ID" value="NZ_LWLG01000006.1"/>
</dbReference>
<dbReference type="SUPFAM" id="SSF53720">
    <property type="entry name" value="ALDH-like"/>
    <property type="match status" value="1"/>
</dbReference>
<comment type="caution">
    <text evidence="17">The sequence shown here is derived from an EMBL/GenBank/DDBJ whole genome shotgun (WGS) entry which is preliminary data.</text>
</comment>
<dbReference type="PRINTS" id="PR00083">
    <property type="entry name" value="HOLDHDRGNASE"/>
</dbReference>
<dbReference type="PIRSF" id="PIRSF000099">
    <property type="entry name" value="Histidinol_dh"/>
    <property type="match status" value="1"/>
</dbReference>
<dbReference type="InterPro" id="IPR022695">
    <property type="entry name" value="Histidinol_DH_monofunct"/>
</dbReference>
<reference evidence="17 18" key="1">
    <citation type="submission" date="2016-04" db="EMBL/GenBank/DDBJ databases">
        <title>Genome analysis of Thermosulfurimonas dismutans, the first thermophilic sulfur-disproportionating bacterium of the phylum Thermodesulfobacteria.</title>
        <authorList>
            <person name="Mardanov A.V."/>
            <person name="Beletsky A.V."/>
            <person name="Kadnikov V.V."/>
            <person name="Slobodkin A.I."/>
            <person name="Ravin N.V."/>
        </authorList>
    </citation>
    <scope>NUCLEOTIDE SEQUENCE [LARGE SCALE GENOMIC DNA]</scope>
    <source>
        <strain evidence="17 18">S95</strain>
    </source>
</reference>
<keyword evidence="5 11" id="KW-0479">Metal-binding</keyword>
<evidence type="ECO:0000256" key="11">
    <source>
        <dbReference type="HAMAP-Rule" id="MF_01024"/>
    </source>
</evidence>
<feature type="binding site" evidence="11 15">
    <location>
        <position position="364"/>
    </location>
    <ligand>
        <name>Zn(2+)</name>
        <dbReference type="ChEBI" id="CHEBI:29105"/>
    </ligand>
</feature>
<feature type="binding site" evidence="11 14">
    <location>
        <position position="331"/>
    </location>
    <ligand>
        <name>substrate</name>
    </ligand>
</feature>
<dbReference type="CDD" id="cd06572">
    <property type="entry name" value="Histidinol_dh"/>
    <property type="match status" value="1"/>
</dbReference>
<dbReference type="PANTHER" id="PTHR21256:SF2">
    <property type="entry name" value="HISTIDINE BIOSYNTHESIS TRIFUNCTIONAL PROTEIN"/>
    <property type="match status" value="1"/>
</dbReference>
<feature type="active site" description="Proton acceptor" evidence="11 13">
    <location>
        <position position="330"/>
    </location>
</feature>
<keyword evidence="9 11" id="KW-0368">Histidine biosynthesis</keyword>
<keyword evidence="6 11" id="KW-0862">Zinc</keyword>
<feature type="binding site" evidence="11 15">
    <location>
        <position position="423"/>
    </location>
    <ligand>
        <name>Zn(2+)</name>
        <dbReference type="ChEBI" id="CHEBI:29105"/>
    </ligand>
</feature>
<evidence type="ECO:0000256" key="12">
    <source>
        <dbReference type="PIRNR" id="PIRNR000099"/>
    </source>
</evidence>
<dbReference type="Proteomes" id="UP000078390">
    <property type="component" value="Unassembled WGS sequence"/>
</dbReference>
<dbReference type="InterPro" id="IPR012131">
    <property type="entry name" value="Hstdl_DH"/>
</dbReference>
<dbReference type="GO" id="GO:0004399">
    <property type="term" value="F:histidinol dehydrogenase activity"/>
    <property type="evidence" value="ECO:0007669"/>
    <property type="project" value="UniProtKB-UniRule"/>
</dbReference>
<dbReference type="GO" id="GO:0005829">
    <property type="term" value="C:cytosol"/>
    <property type="evidence" value="ECO:0007669"/>
    <property type="project" value="TreeGrafter"/>
</dbReference>
<evidence type="ECO:0000256" key="5">
    <source>
        <dbReference type="ARBA" id="ARBA00022723"/>
    </source>
</evidence>
<feature type="binding site" evidence="11 14">
    <location>
        <position position="265"/>
    </location>
    <ligand>
        <name>substrate</name>
    </ligand>
</feature>
<comment type="catalytic activity">
    <reaction evidence="10 11">
        <text>L-histidinol + 2 NAD(+) + H2O = L-histidine + 2 NADH + 3 H(+)</text>
        <dbReference type="Rhea" id="RHEA:20641"/>
        <dbReference type="ChEBI" id="CHEBI:15377"/>
        <dbReference type="ChEBI" id="CHEBI:15378"/>
        <dbReference type="ChEBI" id="CHEBI:57540"/>
        <dbReference type="ChEBI" id="CHEBI:57595"/>
        <dbReference type="ChEBI" id="CHEBI:57699"/>
        <dbReference type="ChEBI" id="CHEBI:57945"/>
        <dbReference type="EC" id="1.1.1.23"/>
    </reaction>
</comment>
<keyword evidence="7 11" id="KW-0560">Oxidoreductase</keyword>
<dbReference type="UniPathway" id="UPA00031">
    <property type="reaction ID" value="UER00014"/>
</dbReference>
<organism evidence="17 18">
    <name type="scientific">Thermosulfurimonas dismutans</name>
    <dbReference type="NCBI Taxonomy" id="999894"/>
    <lineage>
        <taxon>Bacteria</taxon>
        <taxon>Pseudomonadati</taxon>
        <taxon>Thermodesulfobacteriota</taxon>
        <taxon>Thermodesulfobacteria</taxon>
        <taxon>Thermodesulfobacteriales</taxon>
        <taxon>Thermodesulfobacteriaceae</taxon>
        <taxon>Thermosulfurimonas</taxon>
    </lineage>
</organism>
<evidence type="ECO:0000256" key="16">
    <source>
        <dbReference type="RuleBase" id="RU004175"/>
    </source>
</evidence>
<dbReference type="EMBL" id="LWLG01000006">
    <property type="protein sequence ID" value="OAQ20816.1"/>
    <property type="molecule type" value="Genomic_DNA"/>
</dbReference>
<dbReference type="InterPro" id="IPR016161">
    <property type="entry name" value="Ald_DH/histidinol_DH"/>
</dbReference>
<evidence type="ECO:0000313" key="17">
    <source>
        <dbReference type="EMBL" id="OAQ20816.1"/>
    </source>
</evidence>
<comment type="pathway">
    <text evidence="1 11">Amino-acid biosynthesis; L-histidine biosynthesis; L-histidine from 5-phospho-alpha-D-ribose 1-diphosphate: step 9/9.</text>
</comment>
<comment type="cofactor">
    <cofactor evidence="11 15">
        <name>Zn(2+)</name>
        <dbReference type="ChEBI" id="CHEBI:29105"/>
    </cofactor>
    <text evidence="11 15">Binds 1 zinc ion per subunit.</text>
</comment>
<comment type="caution">
    <text evidence="11">Lacks conserved residue(s) required for the propagation of feature annotation.</text>
</comment>
<protein>
    <recommendedName>
        <fullName evidence="3 11">Histidinol dehydrogenase</fullName>
        <shortName evidence="11">HDH</shortName>
        <ecNumber evidence="3 11">1.1.1.23</ecNumber>
    </recommendedName>
</protein>
<dbReference type="InterPro" id="IPR001692">
    <property type="entry name" value="Histidinol_DH_CS"/>
</dbReference>
<dbReference type="GO" id="GO:0000105">
    <property type="term" value="P:L-histidine biosynthetic process"/>
    <property type="evidence" value="ECO:0007669"/>
    <property type="project" value="UniProtKB-UniRule"/>
</dbReference>
<dbReference type="EC" id="1.1.1.23" evidence="3 11"/>
<dbReference type="FunFam" id="3.40.50.1980:FF:000001">
    <property type="entry name" value="Histidinol dehydrogenase"/>
    <property type="match status" value="1"/>
</dbReference>
<dbReference type="FunFam" id="3.40.50.1980:FF:000026">
    <property type="entry name" value="Histidinol dehydrogenase"/>
    <property type="match status" value="1"/>
</dbReference>
<evidence type="ECO:0000256" key="1">
    <source>
        <dbReference type="ARBA" id="ARBA00004940"/>
    </source>
</evidence>
<feature type="binding site" evidence="11 14">
    <location>
        <position position="240"/>
    </location>
    <ligand>
        <name>substrate</name>
    </ligand>
</feature>
<feature type="binding site" evidence="11 15">
    <location>
        <position position="262"/>
    </location>
    <ligand>
        <name>Zn(2+)</name>
        <dbReference type="ChEBI" id="CHEBI:29105"/>
    </ligand>
</feature>
<evidence type="ECO:0000256" key="4">
    <source>
        <dbReference type="ARBA" id="ARBA00022605"/>
    </source>
</evidence>
<dbReference type="GO" id="GO:0051287">
    <property type="term" value="F:NAD binding"/>
    <property type="evidence" value="ECO:0007669"/>
    <property type="project" value="InterPro"/>
</dbReference>